<dbReference type="EMBL" id="MDEG01000003">
    <property type="protein sequence ID" value="PPU98699.1"/>
    <property type="molecule type" value="Genomic_DNA"/>
</dbReference>
<name>A0A2S7EZU2_9XANT</name>
<feature type="compositionally biased region" description="Basic and acidic residues" evidence="1">
    <location>
        <begin position="1"/>
        <end position="12"/>
    </location>
</feature>
<comment type="caution">
    <text evidence="3">The sequence shown here is derived from an EMBL/GenBank/DDBJ whole genome shotgun (WGS) entry which is preliminary data.</text>
</comment>
<feature type="transmembrane region" description="Helical" evidence="2">
    <location>
        <begin position="226"/>
        <end position="242"/>
    </location>
</feature>
<keyword evidence="2" id="KW-0472">Membrane</keyword>
<feature type="transmembrane region" description="Helical" evidence="2">
    <location>
        <begin position="175"/>
        <end position="195"/>
    </location>
</feature>
<feature type="transmembrane region" description="Helical" evidence="2">
    <location>
        <begin position="396"/>
        <end position="414"/>
    </location>
</feature>
<evidence type="ECO:0000256" key="1">
    <source>
        <dbReference type="SAM" id="MobiDB-lite"/>
    </source>
</evidence>
<evidence type="ECO:0000313" key="3">
    <source>
        <dbReference type="EMBL" id="PPU98699.1"/>
    </source>
</evidence>
<feature type="region of interest" description="Disordered" evidence="1">
    <location>
        <begin position="1"/>
        <end position="34"/>
    </location>
</feature>
<protein>
    <submittedName>
        <fullName evidence="3">Uncharacterized protein</fullName>
    </submittedName>
</protein>
<dbReference type="AlphaFoldDB" id="A0A2S7EZU2"/>
<keyword evidence="2" id="KW-1133">Transmembrane helix</keyword>
<reference evidence="4" key="1">
    <citation type="submission" date="2016-08" db="EMBL/GenBank/DDBJ databases">
        <authorList>
            <person name="Merda D."/>
            <person name="Briand M."/>
            <person name="Taghouti G."/>
            <person name="Carrere S."/>
            <person name="Gouzy J."/>
            <person name="Portier P."/>
            <person name="Jacques M.-A."/>
            <person name="Fischer-Le Saux M."/>
        </authorList>
    </citation>
    <scope>NUCLEOTIDE SEQUENCE [LARGE SCALE GENOMIC DNA]</scope>
    <source>
        <strain evidence="4">CFBP1156</strain>
    </source>
</reference>
<evidence type="ECO:0000313" key="4">
    <source>
        <dbReference type="Proteomes" id="UP000238261"/>
    </source>
</evidence>
<keyword evidence="4" id="KW-1185">Reference proteome</keyword>
<keyword evidence="2" id="KW-0812">Transmembrane</keyword>
<feature type="transmembrane region" description="Helical" evidence="2">
    <location>
        <begin position="338"/>
        <end position="360"/>
    </location>
</feature>
<gene>
    <name evidence="3" type="ORF">XhyaCFBP1156_04720</name>
</gene>
<feature type="transmembrane region" description="Helical" evidence="2">
    <location>
        <begin position="300"/>
        <end position="318"/>
    </location>
</feature>
<accession>A0A2S7EZU2</accession>
<feature type="transmembrane region" description="Helical" evidence="2">
    <location>
        <begin position="153"/>
        <end position="169"/>
    </location>
</feature>
<organism evidence="3 4">
    <name type="scientific">Xanthomonas hyacinthi</name>
    <dbReference type="NCBI Taxonomy" id="56455"/>
    <lineage>
        <taxon>Bacteria</taxon>
        <taxon>Pseudomonadati</taxon>
        <taxon>Pseudomonadota</taxon>
        <taxon>Gammaproteobacteria</taxon>
        <taxon>Lysobacterales</taxon>
        <taxon>Lysobacteraceae</taxon>
        <taxon>Xanthomonas</taxon>
    </lineage>
</organism>
<proteinExistence type="predicted"/>
<feature type="transmembrane region" description="Helical" evidence="2">
    <location>
        <begin position="51"/>
        <end position="73"/>
    </location>
</feature>
<dbReference type="Proteomes" id="UP000238261">
    <property type="component" value="Unassembled WGS sequence"/>
</dbReference>
<feature type="transmembrane region" description="Helical" evidence="2">
    <location>
        <begin position="249"/>
        <end position="272"/>
    </location>
</feature>
<evidence type="ECO:0000256" key="2">
    <source>
        <dbReference type="SAM" id="Phobius"/>
    </source>
</evidence>
<sequence>MELLRRQADRVAPRAGGGGCRGVPRDRGAGAAGDQGMSEMRAAAAAAAPRWPALAFAAIAACACGFAFVGLGASDYWIDELYTLHVMGHGQGLAELWRRALSDTHPPLYYVLLYAWSQLAGDSEAALRLPSAVAAVLALGVFGVGLRRVFSPAALAFAVAAGAVSVFWFEQSQNARSYALCLLLSAGLLTTAVGLQRRVQASAAFPFAHWAALSVLGLGASLTHSYLLLCVGMLLLFLVATQRDLRLRAALLASGVAILAVNVAFVLLLLHATQQDVHQLWFRNDARFFYGQLRSASRDLLSGGTVLAVLALLGSWLWRRLRAIAHDPGRTRAQADWVAALCGGVLAGMVVSGIAVSLAIAPSFSARNLLTAAPFAWALLARLYDAAGPSARSRGGRIAAVVLIVLVGAQLWLLRGRPLQRNEAWRGSAQVVQRLPGCREVELPVVLPYKFGPASAPYRALAEQDFFGHYLRAHRLRAYTPDELAGHAAADGLAARLAARAQAAAGGGCALLAWGVHDLNPTTALQLAQDLARLPGVAPNRVVLRPLLHWRRRGLGWRQVAGGFVFLAAPPLRAGQAPAAGACAAHCAAAPNSGAGP</sequence>